<dbReference type="Pfam" id="PF04397">
    <property type="entry name" value="LytTR"/>
    <property type="match status" value="1"/>
</dbReference>
<evidence type="ECO:0000313" key="2">
    <source>
        <dbReference type="EMBL" id="MDD7915542.1"/>
    </source>
</evidence>
<keyword evidence="2" id="KW-0238">DNA-binding</keyword>
<evidence type="ECO:0000313" key="3">
    <source>
        <dbReference type="Proteomes" id="UP001151478"/>
    </source>
</evidence>
<sequence>MKFLIPKKEIKKIEEIILYGTNKTENISFNLNDLIYISSQGNYASFFIKTGSETKEIILRNTLSAIIKELNKYNNIIRCHKSYIINTNYVNAISGNARGYYLRSNSITQQIPVSRSFNKSDLQKMVI</sequence>
<keyword evidence="3" id="KW-1185">Reference proteome</keyword>
<proteinExistence type="predicted"/>
<dbReference type="RefSeq" id="WP_265726805.1">
    <property type="nucleotide sequence ID" value="NZ_JAOSLC020000003.1"/>
</dbReference>
<reference evidence="2" key="1">
    <citation type="submission" date="2023-02" db="EMBL/GenBank/DDBJ databases">
        <title>Polaribacter ponticola sp. nov., isolated from seawater.</title>
        <authorList>
            <person name="Baek J.H."/>
            <person name="Kim J.M."/>
            <person name="Choi D.G."/>
            <person name="Jeon C.O."/>
        </authorList>
    </citation>
    <scope>NUCLEOTIDE SEQUENCE</scope>
    <source>
        <strain evidence="2">MSW5</strain>
    </source>
</reference>
<dbReference type="PROSITE" id="PS50930">
    <property type="entry name" value="HTH_LYTTR"/>
    <property type="match status" value="1"/>
</dbReference>
<evidence type="ECO:0000259" key="1">
    <source>
        <dbReference type="PROSITE" id="PS50930"/>
    </source>
</evidence>
<comment type="caution">
    <text evidence="2">The sequence shown here is derived from an EMBL/GenBank/DDBJ whole genome shotgun (WGS) entry which is preliminary data.</text>
</comment>
<dbReference type="Proteomes" id="UP001151478">
    <property type="component" value="Unassembled WGS sequence"/>
</dbReference>
<dbReference type="InterPro" id="IPR007492">
    <property type="entry name" value="LytTR_DNA-bd_dom"/>
</dbReference>
<dbReference type="Gene3D" id="2.40.50.1020">
    <property type="entry name" value="LytTr DNA-binding domain"/>
    <property type="match status" value="1"/>
</dbReference>
<dbReference type="SMART" id="SM00850">
    <property type="entry name" value="LytTR"/>
    <property type="match status" value="1"/>
</dbReference>
<dbReference type="EMBL" id="JAOSLC020000003">
    <property type="protein sequence ID" value="MDD7915542.1"/>
    <property type="molecule type" value="Genomic_DNA"/>
</dbReference>
<protein>
    <submittedName>
        <fullName evidence="2">LytTR family DNA-binding domain-containing protein</fullName>
    </submittedName>
</protein>
<gene>
    <name evidence="2" type="ORF">N5A56_014440</name>
</gene>
<accession>A0ABT5SE49</accession>
<feature type="domain" description="HTH LytTR-type" evidence="1">
    <location>
        <begin position="18"/>
        <end position="127"/>
    </location>
</feature>
<dbReference type="GO" id="GO:0003677">
    <property type="term" value="F:DNA binding"/>
    <property type="evidence" value="ECO:0007669"/>
    <property type="project" value="UniProtKB-KW"/>
</dbReference>
<organism evidence="2 3">
    <name type="scientific">Polaribacter ponticola</name>
    <dbReference type="NCBI Taxonomy" id="2978475"/>
    <lineage>
        <taxon>Bacteria</taxon>
        <taxon>Pseudomonadati</taxon>
        <taxon>Bacteroidota</taxon>
        <taxon>Flavobacteriia</taxon>
        <taxon>Flavobacteriales</taxon>
        <taxon>Flavobacteriaceae</taxon>
    </lineage>
</organism>
<name>A0ABT5SE49_9FLAO</name>